<accession>A0ABY8I1W5</accession>
<sequence length="124" mass="12668">MQTDLCLLITMKGNIMKVSKNWMTVCAAGMMVVALAACQKKDDVAAGPAEQAGQKIDAAAAKAEADIKAAATKADAAVSQAAADTGAKMDQVAADADRKMSEAADAVGKKVEKAGEKMQDAAHK</sequence>
<feature type="region of interest" description="Disordered" evidence="1">
    <location>
        <begin position="101"/>
        <end position="124"/>
    </location>
</feature>
<name>A0ABY8I1W5_9BURK</name>
<evidence type="ECO:0000313" key="3">
    <source>
        <dbReference type="EMBL" id="WFR78885.1"/>
    </source>
</evidence>
<dbReference type="EMBL" id="CP121464">
    <property type="protein sequence ID" value="WFR78885.1"/>
    <property type="molecule type" value="Genomic_DNA"/>
</dbReference>
<evidence type="ECO:0000313" key="4">
    <source>
        <dbReference type="Proteomes" id="UP001219584"/>
    </source>
</evidence>
<dbReference type="Proteomes" id="UP001219584">
    <property type="component" value="Chromosome"/>
</dbReference>
<keyword evidence="2" id="KW-0732">Signal</keyword>
<organism evidence="3 4">
    <name type="scientific">Janthinobacterium rivuli</name>
    <dbReference type="NCBI Taxonomy" id="2751478"/>
    <lineage>
        <taxon>Bacteria</taxon>
        <taxon>Pseudomonadati</taxon>
        <taxon>Pseudomonadota</taxon>
        <taxon>Betaproteobacteria</taxon>
        <taxon>Burkholderiales</taxon>
        <taxon>Oxalobacteraceae</taxon>
        <taxon>Janthinobacterium</taxon>
    </lineage>
</organism>
<proteinExistence type="predicted"/>
<reference evidence="3 4" key="1">
    <citation type="submission" date="2023-04" db="EMBL/GenBank/DDBJ databases">
        <title>Nanopore sequencing of Janthinobacterium from water.</title>
        <authorList>
            <person name="Ciuchcinski K."/>
            <person name="Rokowska A."/>
            <person name="Dziewit L."/>
        </authorList>
    </citation>
    <scope>NUCLEOTIDE SEQUENCE [LARGE SCALE GENOMIC DNA]</scope>
    <source>
        <strain evidence="3 4">DEMB2</strain>
    </source>
</reference>
<dbReference type="RefSeq" id="WP_255206110.1">
    <property type="nucleotide sequence ID" value="NZ_CP121464.1"/>
</dbReference>
<evidence type="ECO:0000256" key="1">
    <source>
        <dbReference type="SAM" id="MobiDB-lite"/>
    </source>
</evidence>
<evidence type="ECO:0000256" key="2">
    <source>
        <dbReference type="SAM" id="SignalP"/>
    </source>
</evidence>
<feature type="chain" id="PRO_5046055280" evidence="2">
    <location>
        <begin position="37"/>
        <end position="124"/>
    </location>
</feature>
<keyword evidence="4" id="KW-1185">Reference proteome</keyword>
<feature type="signal peptide" evidence="2">
    <location>
        <begin position="1"/>
        <end position="36"/>
    </location>
</feature>
<protein>
    <submittedName>
        <fullName evidence="3">Apolipophorin</fullName>
    </submittedName>
</protein>
<gene>
    <name evidence="3" type="ORF">P9875_24820</name>
</gene>